<feature type="binding site" evidence="6">
    <location>
        <position position="196"/>
    </location>
    <ligand>
        <name>Zn(2+)</name>
        <dbReference type="ChEBI" id="CHEBI:29105"/>
    </ligand>
</feature>
<dbReference type="UniPathway" id="UPA00545">
    <property type="reaction ID" value="UER00826"/>
</dbReference>
<keyword evidence="5 6" id="KW-0413">Isomerase</keyword>
<protein>
    <recommendedName>
        <fullName evidence="6">4-deoxy-L-threo-5-hexosulose-uronate ketol-isomerase</fullName>
        <ecNumber evidence="6">5.3.1.17</ecNumber>
    </recommendedName>
    <alternativeName>
        <fullName evidence="6">5-keto-4-deoxyuronate isomerase</fullName>
    </alternativeName>
    <alternativeName>
        <fullName evidence="6">DKI isomerase</fullName>
    </alternativeName>
</protein>
<dbReference type="SUPFAM" id="SSF51182">
    <property type="entry name" value="RmlC-like cupins"/>
    <property type="match status" value="1"/>
</dbReference>
<dbReference type="Gene3D" id="2.60.120.520">
    <property type="entry name" value="pectin degrading enzyme 5-keto 4- deoxyuronate isomerase, domain 1"/>
    <property type="match status" value="1"/>
</dbReference>
<dbReference type="InterPro" id="IPR021120">
    <property type="entry name" value="KduI/IolB_isomerase"/>
</dbReference>
<gene>
    <name evidence="6" type="primary">kduI</name>
    <name evidence="7" type="ORF">SAMN04488090_2601</name>
</gene>
<evidence type="ECO:0000256" key="6">
    <source>
        <dbReference type="HAMAP-Rule" id="MF_00687"/>
    </source>
</evidence>
<dbReference type="AlphaFoldDB" id="A0A1G9QEF7"/>
<keyword evidence="8" id="KW-1185">Reference proteome</keyword>
<reference evidence="7 8" key="1">
    <citation type="submission" date="2016-10" db="EMBL/GenBank/DDBJ databases">
        <authorList>
            <person name="de Groot N.N."/>
        </authorList>
    </citation>
    <scope>NUCLEOTIDE SEQUENCE [LARGE SCALE GENOMIC DNA]</scope>
    <source>
        <strain evidence="7 8">DSM 21668</strain>
    </source>
</reference>
<dbReference type="RefSeq" id="WP_093202647.1">
    <property type="nucleotide sequence ID" value="NZ_FNGS01000004.1"/>
</dbReference>
<dbReference type="Proteomes" id="UP000198901">
    <property type="component" value="Unassembled WGS sequence"/>
</dbReference>
<dbReference type="STRING" id="563176.SAMN04488090_2601"/>
<dbReference type="GO" id="GO:0042840">
    <property type="term" value="P:D-glucuronate catabolic process"/>
    <property type="evidence" value="ECO:0007669"/>
    <property type="project" value="TreeGrafter"/>
</dbReference>
<keyword evidence="4 6" id="KW-0862">Zinc</keyword>
<dbReference type="Gene3D" id="2.60.120.10">
    <property type="entry name" value="Jelly Rolls"/>
    <property type="match status" value="1"/>
</dbReference>
<comment type="function">
    <text evidence="6">Catalyzes the isomerization of 5-dehydro-4-deoxy-D-glucuronate to 3-deoxy-D-glycero-2,5-hexodiulosonate.</text>
</comment>
<proteinExistence type="inferred from homology"/>
<sequence length="276" mass="31147">MQTRYAHHPDDVRHYDTERLRDQFLIENVIAADQFHFTYSHYDRFIVGGVKPVSGELSLPTYEQLRADYFLERRELGIINVGGPGVVTAGGERYELEKLEALYIGKGTADVRFASTDAANPAVFYLASTPAHRVCPTAKLTRDGASPVKAGTLETSNERTIYKYIHAEGLESCQLVMGLTILNTGSVWNTMPSHVHDRRMEAYFYFDVPQGQRVFHFMGQPQQTRHLLVDNYQAILSPPWSIHSGAGTSAYSFIWAMAGENYTYTDMDPAPLEDLR</sequence>
<feature type="binding site" evidence="6">
    <location>
        <position position="243"/>
    </location>
    <ligand>
        <name>Zn(2+)</name>
        <dbReference type="ChEBI" id="CHEBI:29105"/>
    </ligand>
</feature>
<comment type="similarity">
    <text evidence="2 6">Belongs to the KduI family.</text>
</comment>
<evidence type="ECO:0000256" key="1">
    <source>
        <dbReference type="ARBA" id="ARBA00000552"/>
    </source>
</evidence>
<dbReference type="InterPro" id="IPR011051">
    <property type="entry name" value="RmlC_Cupin_sf"/>
</dbReference>
<dbReference type="PANTHER" id="PTHR38461">
    <property type="entry name" value="4-DEOXY-L-THREO-5-HEXOSULOSE-URONATE KETOL-ISOMERASE"/>
    <property type="match status" value="1"/>
</dbReference>
<organism evidence="7 8">
    <name type="scientific">Siphonobacter aquaeclarae</name>
    <dbReference type="NCBI Taxonomy" id="563176"/>
    <lineage>
        <taxon>Bacteria</taxon>
        <taxon>Pseudomonadati</taxon>
        <taxon>Bacteroidota</taxon>
        <taxon>Cytophagia</taxon>
        <taxon>Cytophagales</taxon>
        <taxon>Cytophagaceae</taxon>
        <taxon>Siphonobacter</taxon>
    </lineage>
</organism>
<dbReference type="InterPro" id="IPR007045">
    <property type="entry name" value="KduI"/>
</dbReference>
<dbReference type="Pfam" id="PF04962">
    <property type="entry name" value="KduI"/>
    <property type="match status" value="1"/>
</dbReference>
<dbReference type="PIRSF" id="PIRSF006625">
    <property type="entry name" value="KduI"/>
    <property type="match status" value="1"/>
</dbReference>
<dbReference type="GO" id="GO:0019698">
    <property type="term" value="P:D-galacturonate catabolic process"/>
    <property type="evidence" value="ECO:0007669"/>
    <property type="project" value="TreeGrafter"/>
</dbReference>
<dbReference type="InterPro" id="IPR027449">
    <property type="entry name" value="KduI_N"/>
</dbReference>
<evidence type="ECO:0000313" key="8">
    <source>
        <dbReference type="Proteomes" id="UP000198901"/>
    </source>
</evidence>
<dbReference type="CDD" id="cd20491">
    <property type="entry name" value="cupin_KduI_C"/>
    <property type="match status" value="1"/>
</dbReference>
<dbReference type="GO" id="GO:0008270">
    <property type="term" value="F:zinc ion binding"/>
    <property type="evidence" value="ECO:0007669"/>
    <property type="project" value="UniProtKB-UniRule"/>
</dbReference>
<comment type="cofactor">
    <cofactor evidence="6">
        <name>Zn(2+)</name>
        <dbReference type="ChEBI" id="CHEBI:29105"/>
    </cofactor>
    <text evidence="6">Binds 1 zinc ion per subunit.</text>
</comment>
<evidence type="ECO:0000256" key="2">
    <source>
        <dbReference type="ARBA" id="ARBA00008086"/>
    </source>
</evidence>
<evidence type="ECO:0000256" key="4">
    <source>
        <dbReference type="ARBA" id="ARBA00022833"/>
    </source>
</evidence>
<dbReference type="GO" id="GO:0045490">
    <property type="term" value="P:pectin catabolic process"/>
    <property type="evidence" value="ECO:0007669"/>
    <property type="project" value="UniProtKB-UniRule"/>
</dbReference>
<keyword evidence="3 6" id="KW-0479">Metal-binding</keyword>
<dbReference type="HAMAP" id="MF_00687">
    <property type="entry name" value="KduI"/>
    <property type="match status" value="1"/>
</dbReference>
<dbReference type="EMBL" id="FNGS01000004">
    <property type="protein sequence ID" value="SDM09484.1"/>
    <property type="molecule type" value="Genomic_DNA"/>
</dbReference>
<evidence type="ECO:0000256" key="3">
    <source>
        <dbReference type="ARBA" id="ARBA00022723"/>
    </source>
</evidence>
<comment type="catalytic activity">
    <reaction evidence="1 6">
        <text>5-dehydro-4-deoxy-D-glucuronate = 3-deoxy-D-glycero-2,5-hexodiulosonate</text>
        <dbReference type="Rhea" id="RHEA:23896"/>
        <dbReference type="ChEBI" id="CHEBI:17117"/>
        <dbReference type="ChEBI" id="CHEBI:29071"/>
        <dbReference type="EC" id="5.3.1.17"/>
    </reaction>
</comment>
<evidence type="ECO:0000313" key="7">
    <source>
        <dbReference type="EMBL" id="SDM09484.1"/>
    </source>
</evidence>
<dbReference type="GO" id="GO:0008697">
    <property type="term" value="F:4-deoxy-L-threo-5-hexosulose-uronate ketol-isomerase activity"/>
    <property type="evidence" value="ECO:0007669"/>
    <property type="project" value="UniProtKB-UniRule"/>
</dbReference>
<dbReference type="InterPro" id="IPR014710">
    <property type="entry name" value="RmlC-like_jellyroll"/>
</dbReference>
<name>A0A1G9QEF7_9BACT</name>
<dbReference type="EC" id="5.3.1.17" evidence="6"/>
<comment type="pathway">
    <text evidence="6">Glycan metabolism; pectin degradation; 2-dehydro-3-deoxy-D-gluconate from pectin: step 4/5.</text>
</comment>
<feature type="binding site" evidence="6">
    <location>
        <position position="201"/>
    </location>
    <ligand>
        <name>Zn(2+)</name>
        <dbReference type="ChEBI" id="CHEBI:29105"/>
    </ligand>
</feature>
<accession>A0A1G9QEF7</accession>
<dbReference type="NCBIfam" id="NF002091">
    <property type="entry name" value="PRK00924.1"/>
    <property type="match status" value="1"/>
</dbReference>
<feature type="binding site" evidence="6">
    <location>
        <position position="194"/>
    </location>
    <ligand>
        <name>Zn(2+)</name>
        <dbReference type="ChEBI" id="CHEBI:29105"/>
    </ligand>
</feature>
<dbReference type="CDD" id="cd20294">
    <property type="entry name" value="cupin_KduI_N"/>
    <property type="match status" value="1"/>
</dbReference>
<dbReference type="OrthoDB" id="9770644at2"/>
<evidence type="ECO:0000256" key="5">
    <source>
        <dbReference type="ARBA" id="ARBA00023235"/>
    </source>
</evidence>
<dbReference type="PANTHER" id="PTHR38461:SF1">
    <property type="entry name" value="4-DEOXY-L-THREO-5-HEXOSULOSE-URONATE KETOL-ISOMERASE"/>
    <property type="match status" value="1"/>
</dbReference>